<sequence>MKTQDQAAANDDGLTRAFVLEGPNEPLREEFLVLSEPREEEVLIEVAACGVCHTDLHVMKDEVRFPTPAVLGHEVSGIVRSIGPNVVDVQPGDRVVCSFIMPCGACRHCADGLEDICVNFFEFNRLNGKLYDGTTRIHRQNGDPVSMYSMGGHATHCVVPSRAVFPLPDEVPLGEAALLGCSLFTAYGAVRSIAEVTEGETVAVVAAGGIGLSIIHLARAFGAERVIAIDIDDEKLALAAEFGATDVVNSADRDPVDAVKSLCGRGVDVAFEALGSQPTVKLAVSLLDDGGRAVLAGIAPVGHTMDIDITQVVRRKLRILGSFGASASGAMPAVIELAARGHIDLQKLITQRFGFDEIPLAYELLDRRQIRGRGLVEINPTMS</sequence>
<keyword evidence="5" id="KW-0560">Oxidoreductase</keyword>
<dbReference type="SMART" id="SM00829">
    <property type="entry name" value="PKS_ER"/>
    <property type="match status" value="1"/>
</dbReference>
<keyword evidence="4 6" id="KW-0862">Zinc</keyword>
<evidence type="ECO:0000256" key="4">
    <source>
        <dbReference type="ARBA" id="ARBA00022833"/>
    </source>
</evidence>
<evidence type="ECO:0000256" key="2">
    <source>
        <dbReference type="ARBA" id="ARBA00008072"/>
    </source>
</evidence>
<dbReference type="Gene3D" id="3.40.50.720">
    <property type="entry name" value="NAD(P)-binding Rossmann-like Domain"/>
    <property type="match status" value="1"/>
</dbReference>
<dbReference type="SUPFAM" id="SSF51735">
    <property type="entry name" value="NAD(P)-binding Rossmann-fold domains"/>
    <property type="match status" value="1"/>
</dbReference>
<dbReference type="PROSITE" id="PS00059">
    <property type="entry name" value="ADH_ZINC"/>
    <property type="match status" value="1"/>
</dbReference>
<keyword evidence="3 6" id="KW-0479">Metal-binding</keyword>
<organism evidence="8 9">
    <name type="scientific">Brevibacterium celere</name>
    <dbReference type="NCBI Taxonomy" id="225845"/>
    <lineage>
        <taxon>Bacteria</taxon>
        <taxon>Bacillati</taxon>
        <taxon>Actinomycetota</taxon>
        <taxon>Actinomycetes</taxon>
        <taxon>Micrococcales</taxon>
        <taxon>Brevibacteriaceae</taxon>
        <taxon>Brevibacterium</taxon>
    </lineage>
</organism>
<dbReference type="Proteomes" id="UP000253509">
    <property type="component" value="Unassembled WGS sequence"/>
</dbReference>
<comment type="cofactor">
    <cofactor evidence="1 6">
        <name>Zn(2+)</name>
        <dbReference type="ChEBI" id="CHEBI:29105"/>
    </cofactor>
</comment>
<dbReference type="Pfam" id="PF08240">
    <property type="entry name" value="ADH_N"/>
    <property type="match status" value="1"/>
</dbReference>
<dbReference type="PANTHER" id="PTHR43350">
    <property type="entry name" value="NAD-DEPENDENT ALCOHOL DEHYDROGENASE"/>
    <property type="match status" value="1"/>
</dbReference>
<evidence type="ECO:0000313" key="8">
    <source>
        <dbReference type="EMBL" id="RBP74491.1"/>
    </source>
</evidence>
<dbReference type="InterPro" id="IPR011032">
    <property type="entry name" value="GroES-like_sf"/>
</dbReference>
<dbReference type="Gene3D" id="3.90.180.10">
    <property type="entry name" value="Medium-chain alcohol dehydrogenases, catalytic domain"/>
    <property type="match status" value="1"/>
</dbReference>
<dbReference type="InterPro" id="IPR013154">
    <property type="entry name" value="ADH-like_N"/>
</dbReference>
<dbReference type="PANTHER" id="PTHR43350:SF2">
    <property type="entry name" value="GROES-LIKE ZINC-BINDING ALCOHOL DEHYDROGENASE FAMILY PROTEIN"/>
    <property type="match status" value="1"/>
</dbReference>
<dbReference type="SUPFAM" id="SSF50129">
    <property type="entry name" value="GroES-like"/>
    <property type="match status" value="1"/>
</dbReference>
<dbReference type="GO" id="GO:0008270">
    <property type="term" value="F:zinc ion binding"/>
    <property type="evidence" value="ECO:0007669"/>
    <property type="project" value="InterPro"/>
</dbReference>
<evidence type="ECO:0000256" key="3">
    <source>
        <dbReference type="ARBA" id="ARBA00022723"/>
    </source>
</evidence>
<dbReference type="InterPro" id="IPR020843">
    <property type="entry name" value="ER"/>
</dbReference>
<keyword evidence="9" id="KW-1185">Reference proteome</keyword>
<evidence type="ECO:0000313" key="9">
    <source>
        <dbReference type="Proteomes" id="UP000253509"/>
    </source>
</evidence>
<comment type="caution">
    <text evidence="8">The sequence shown here is derived from an EMBL/GenBank/DDBJ whole genome shotgun (WGS) entry which is preliminary data.</text>
</comment>
<dbReference type="InterPro" id="IPR036291">
    <property type="entry name" value="NAD(P)-bd_dom_sf"/>
</dbReference>
<evidence type="ECO:0000256" key="5">
    <source>
        <dbReference type="ARBA" id="ARBA00023002"/>
    </source>
</evidence>
<reference evidence="8 9" key="1">
    <citation type="submission" date="2018-06" db="EMBL/GenBank/DDBJ databases">
        <title>Freshwater and sediment microbial communities from various areas in North America, analyzing microbe dynamics in response to fracking.</title>
        <authorList>
            <person name="Lamendella R."/>
        </authorList>
    </citation>
    <scope>NUCLEOTIDE SEQUENCE [LARGE SCALE GENOMIC DNA]</scope>
    <source>
        <strain evidence="8 9">3b_TX</strain>
    </source>
</reference>
<proteinExistence type="inferred from homology"/>
<name>A0A366IQ64_9MICO</name>
<dbReference type="FunFam" id="3.40.50.720:FF:000003">
    <property type="entry name" value="S-(hydroxymethyl)glutathione dehydrogenase"/>
    <property type="match status" value="1"/>
</dbReference>
<dbReference type="InterPro" id="IPR013149">
    <property type="entry name" value="ADH-like_C"/>
</dbReference>
<dbReference type="Pfam" id="PF00107">
    <property type="entry name" value="ADH_zinc_N"/>
    <property type="match status" value="1"/>
</dbReference>
<comment type="similarity">
    <text evidence="2 6">Belongs to the zinc-containing alcohol dehydrogenase family.</text>
</comment>
<dbReference type="EMBL" id="QNSB01000001">
    <property type="protein sequence ID" value="RBP74491.1"/>
    <property type="molecule type" value="Genomic_DNA"/>
</dbReference>
<evidence type="ECO:0000256" key="1">
    <source>
        <dbReference type="ARBA" id="ARBA00001947"/>
    </source>
</evidence>
<protein>
    <submittedName>
        <fullName evidence="8">Zn-dependent alcohol dehydrogenase</fullName>
    </submittedName>
</protein>
<feature type="domain" description="Enoyl reductase (ER)" evidence="7">
    <location>
        <begin position="22"/>
        <end position="376"/>
    </location>
</feature>
<evidence type="ECO:0000256" key="6">
    <source>
        <dbReference type="RuleBase" id="RU361277"/>
    </source>
</evidence>
<evidence type="ECO:0000259" key="7">
    <source>
        <dbReference type="SMART" id="SM00829"/>
    </source>
</evidence>
<gene>
    <name evidence="8" type="ORF">DFO65_101210</name>
</gene>
<dbReference type="AlphaFoldDB" id="A0A366IQ64"/>
<dbReference type="GO" id="GO:0016491">
    <property type="term" value="F:oxidoreductase activity"/>
    <property type="evidence" value="ECO:0007669"/>
    <property type="project" value="UniProtKB-KW"/>
</dbReference>
<accession>A0A366IQ64</accession>
<dbReference type="InterPro" id="IPR002328">
    <property type="entry name" value="ADH_Zn_CS"/>
</dbReference>